<keyword evidence="2" id="KW-0012">Acyltransferase</keyword>
<evidence type="ECO:0000259" key="1">
    <source>
        <dbReference type="PROSITE" id="PS51186"/>
    </source>
</evidence>
<dbReference type="PROSITE" id="PS51186">
    <property type="entry name" value="GNAT"/>
    <property type="match status" value="1"/>
</dbReference>
<protein>
    <submittedName>
        <fullName evidence="2">GNAT family N-acetyltransferase</fullName>
        <ecNumber evidence="2">2.3.1.-</ecNumber>
    </submittedName>
</protein>
<dbReference type="InterPro" id="IPR016181">
    <property type="entry name" value="Acyl_CoA_acyltransferase"/>
</dbReference>
<reference evidence="3" key="1">
    <citation type="journal article" date="2019" name="Int. J. Syst. Evol. Microbiol.">
        <title>The Global Catalogue of Microorganisms (GCM) 10K type strain sequencing project: providing services to taxonomists for standard genome sequencing and annotation.</title>
        <authorList>
            <consortium name="The Broad Institute Genomics Platform"/>
            <consortium name="The Broad Institute Genome Sequencing Center for Infectious Disease"/>
            <person name="Wu L."/>
            <person name="Ma J."/>
        </authorList>
    </citation>
    <scope>NUCLEOTIDE SEQUENCE [LARGE SCALE GENOMIC DNA]</scope>
    <source>
        <strain evidence="3">CGMCC 1.15643</strain>
    </source>
</reference>
<comment type="caution">
    <text evidence="2">The sequence shown here is derived from an EMBL/GenBank/DDBJ whole genome shotgun (WGS) entry which is preliminary data.</text>
</comment>
<evidence type="ECO:0000313" key="3">
    <source>
        <dbReference type="Proteomes" id="UP001595976"/>
    </source>
</evidence>
<proteinExistence type="predicted"/>
<sequence length="166" mass="17902">MSPAGSTPDDLELRVVTDKGELLEIMLAAWGSHSMMIGLHVYDVAEINALGLYEPGGRTAALASWTLRGDTAYLCALHSLRPGEGVAIRMLDAVVAAARAAGATRLKAMTTNDNMPGLVFYQRRGFRLSGLYLEAIDAYRSVVPTIIKTGYKDIPIHDAIELEIAL</sequence>
<dbReference type="GO" id="GO:0016746">
    <property type="term" value="F:acyltransferase activity"/>
    <property type="evidence" value="ECO:0007669"/>
    <property type="project" value="UniProtKB-KW"/>
</dbReference>
<gene>
    <name evidence="2" type="ORF">ACFPK2_21785</name>
</gene>
<keyword evidence="2" id="KW-0808">Transferase</keyword>
<feature type="domain" description="N-acetyltransferase" evidence="1">
    <location>
        <begin position="11"/>
        <end position="146"/>
    </location>
</feature>
<evidence type="ECO:0000313" key="2">
    <source>
        <dbReference type="EMBL" id="MFC5295627.1"/>
    </source>
</evidence>
<keyword evidence="3" id="KW-1185">Reference proteome</keyword>
<dbReference type="Proteomes" id="UP001595976">
    <property type="component" value="Unassembled WGS sequence"/>
</dbReference>
<dbReference type="Pfam" id="PF00583">
    <property type="entry name" value="Acetyltransf_1"/>
    <property type="match status" value="1"/>
</dbReference>
<name>A0ABW0F8X5_9HYPH</name>
<dbReference type="SUPFAM" id="SSF55729">
    <property type="entry name" value="Acyl-CoA N-acyltransferases (Nat)"/>
    <property type="match status" value="1"/>
</dbReference>
<dbReference type="InterPro" id="IPR000182">
    <property type="entry name" value="GNAT_dom"/>
</dbReference>
<organism evidence="2 3">
    <name type="scientific">Bosea minatitlanensis</name>
    <dbReference type="NCBI Taxonomy" id="128782"/>
    <lineage>
        <taxon>Bacteria</taxon>
        <taxon>Pseudomonadati</taxon>
        <taxon>Pseudomonadota</taxon>
        <taxon>Alphaproteobacteria</taxon>
        <taxon>Hyphomicrobiales</taxon>
        <taxon>Boseaceae</taxon>
        <taxon>Bosea</taxon>
    </lineage>
</organism>
<dbReference type="EC" id="2.3.1.-" evidence="2"/>
<dbReference type="EMBL" id="JBHSLI010000012">
    <property type="protein sequence ID" value="MFC5295627.1"/>
    <property type="molecule type" value="Genomic_DNA"/>
</dbReference>
<dbReference type="RefSeq" id="WP_158448438.1">
    <property type="nucleotide sequence ID" value="NZ_JAOAOS010000019.1"/>
</dbReference>
<accession>A0ABW0F8X5</accession>
<dbReference type="Gene3D" id="3.40.630.30">
    <property type="match status" value="1"/>
</dbReference>